<dbReference type="Proteomes" id="UP001311915">
    <property type="component" value="Unassembled WGS sequence"/>
</dbReference>
<protein>
    <submittedName>
        <fullName evidence="1">Uncharacterized protein</fullName>
    </submittedName>
</protein>
<comment type="caution">
    <text evidence="1">The sequence shown here is derived from an EMBL/GenBank/DDBJ whole genome shotgun (WGS) entry which is preliminary data.</text>
</comment>
<evidence type="ECO:0000313" key="1">
    <source>
        <dbReference type="EMBL" id="KAK4729652.1"/>
    </source>
</evidence>
<keyword evidence="2" id="KW-1185">Reference proteome</keyword>
<organism evidence="1 2">
    <name type="scientific">Solanum pinnatisectum</name>
    <name type="common">tansyleaf nightshade</name>
    <dbReference type="NCBI Taxonomy" id="50273"/>
    <lineage>
        <taxon>Eukaryota</taxon>
        <taxon>Viridiplantae</taxon>
        <taxon>Streptophyta</taxon>
        <taxon>Embryophyta</taxon>
        <taxon>Tracheophyta</taxon>
        <taxon>Spermatophyta</taxon>
        <taxon>Magnoliopsida</taxon>
        <taxon>eudicotyledons</taxon>
        <taxon>Gunneridae</taxon>
        <taxon>Pentapetalae</taxon>
        <taxon>asterids</taxon>
        <taxon>lamiids</taxon>
        <taxon>Solanales</taxon>
        <taxon>Solanaceae</taxon>
        <taxon>Solanoideae</taxon>
        <taxon>Solaneae</taxon>
        <taxon>Solanum</taxon>
    </lineage>
</organism>
<dbReference type="AlphaFoldDB" id="A0AAV9LV88"/>
<gene>
    <name evidence="1" type="ORF">R3W88_022640</name>
</gene>
<reference evidence="1 2" key="1">
    <citation type="submission" date="2023-10" db="EMBL/GenBank/DDBJ databases">
        <title>Genome-Wide Identification Analysis in wild type Solanum Pinnatisectum Reveals Some Genes Defensing Phytophthora Infestans.</title>
        <authorList>
            <person name="Sun C."/>
        </authorList>
    </citation>
    <scope>NUCLEOTIDE SEQUENCE [LARGE SCALE GENOMIC DNA]</scope>
    <source>
        <strain evidence="1">LQN</strain>
        <tissue evidence="1">Leaf</tissue>
    </source>
</reference>
<dbReference type="EMBL" id="JAWPEI010000004">
    <property type="protein sequence ID" value="KAK4729652.1"/>
    <property type="molecule type" value="Genomic_DNA"/>
</dbReference>
<proteinExistence type="predicted"/>
<sequence length="164" mass="19718">MIKKRYEPKFTFAKFCNKLLVLRNLQHNPQMVHMLILTSRIDQNIINKHNYKHIKVLSKHPIHQVCECHRSFSQPKRHYQKLIMTISSSKSHLRNVIFFHPKLVITRLKINLREITFPLKLVKQVIYSWKRILILNSHLVQLTIINAHMKRPIFLSNKQNWSTP</sequence>
<evidence type="ECO:0000313" key="2">
    <source>
        <dbReference type="Proteomes" id="UP001311915"/>
    </source>
</evidence>
<accession>A0AAV9LV88</accession>
<name>A0AAV9LV88_9SOLN</name>